<dbReference type="AlphaFoldDB" id="A0A3A8G0Q6"/>
<dbReference type="SUPFAM" id="SSF109604">
    <property type="entry name" value="HD-domain/PDEase-like"/>
    <property type="match status" value="1"/>
</dbReference>
<evidence type="ECO:0000313" key="2">
    <source>
        <dbReference type="Proteomes" id="UP000281084"/>
    </source>
</evidence>
<sequence>MSILELAITLAKQHHATQVDKAGQPYIEHPMRVMHQVEGTQAKTVAIMHDLLEDTSVRTNDLIELGFEPEILQALLALTKQPHENRFTAVQRTKQNALACKVKLADLADNMNLSRLGTIQAKDLARLAQYNIVKAQLLEADQIYGCIQALKPSTDYPAFHYSTRAQNYQYLLNLMFDQTVPYLAQEWWILFEDASQYLSWCKRHQQPAELSYFLVLIHCTDRVFFDGQFVDAHYHAVFKRIFEQFQVAILEP</sequence>
<accession>A0A3A8G0Q6</accession>
<protein>
    <submittedName>
        <fullName evidence="1">HD domain-containing protein</fullName>
    </submittedName>
</protein>
<organism evidence="1 2">
    <name type="scientific">Acinetobacter cumulans</name>
    <dbReference type="NCBI Taxonomy" id="2136182"/>
    <lineage>
        <taxon>Bacteria</taxon>
        <taxon>Pseudomonadati</taxon>
        <taxon>Pseudomonadota</taxon>
        <taxon>Gammaproteobacteria</taxon>
        <taxon>Moraxellales</taxon>
        <taxon>Moraxellaceae</taxon>
        <taxon>Acinetobacter</taxon>
    </lineage>
</organism>
<gene>
    <name evidence="1" type="ORF">D7V64_15125</name>
</gene>
<comment type="caution">
    <text evidence="1">The sequence shown here is derived from an EMBL/GenBank/DDBJ whole genome shotgun (WGS) entry which is preliminary data.</text>
</comment>
<dbReference type="EMBL" id="RAXZ01000032">
    <property type="protein sequence ID" value="RKG48514.1"/>
    <property type="molecule type" value="Genomic_DNA"/>
</dbReference>
<name>A0A3A8G0Q6_9GAMM</name>
<dbReference type="Proteomes" id="UP000281084">
    <property type="component" value="Unassembled WGS sequence"/>
</dbReference>
<evidence type="ECO:0000313" key="1">
    <source>
        <dbReference type="EMBL" id="RKG48514.1"/>
    </source>
</evidence>
<reference evidence="1 2" key="1">
    <citation type="submission" date="2018-09" db="EMBL/GenBank/DDBJ databases">
        <title>The draft genome of Acinetobacter spp. strains.</title>
        <authorList>
            <person name="Qin J."/>
            <person name="Feng Y."/>
            <person name="Zong Z."/>
        </authorList>
    </citation>
    <scope>NUCLEOTIDE SEQUENCE [LARGE SCALE GENOMIC DNA]</scope>
    <source>
        <strain evidence="1 2">WCHAc060002</strain>
    </source>
</reference>
<dbReference type="Gene3D" id="1.10.3210.10">
    <property type="entry name" value="Hypothetical protein af1432"/>
    <property type="match status" value="1"/>
</dbReference>
<proteinExistence type="predicted"/>